<evidence type="ECO:0000313" key="5">
    <source>
        <dbReference type="Proteomes" id="UP000186106"/>
    </source>
</evidence>
<name>A0A1N7I6L9_9FLAO</name>
<gene>
    <name evidence="3" type="ORF">EG359_14155</name>
    <name evidence="4" type="ORF">SAMN05421768_10319</name>
</gene>
<dbReference type="AlphaFoldDB" id="A0A1N7I6L9"/>
<dbReference type="EMBL" id="CP033926">
    <property type="protein sequence ID" value="AZB00683.1"/>
    <property type="molecule type" value="Genomic_DNA"/>
</dbReference>
<dbReference type="STRING" id="112234.SAMN05421768_10319"/>
<evidence type="ECO:0000313" key="3">
    <source>
        <dbReference type="EMBL" id="AZB00683.1"/>
    </source>
</evidence>
<dbReference type="KEGG" id="cjt:EG359_14155"/>
<dbReference type="Proteomes" id="UP000279541">
    <property type="component" value="Chromosome"/>
</dbReference>
<feature type="compositionally biased region" description="Low complexity" evidence="1">
    <location>
        <begin position="16"/>
        <end position="25"/>
    </location>
</feature>
<sequence length="59" mass="6306">MIQFILMLLGLTFTNNNADTTTHNNQDSGTVTTYSTVPLTPDDGGPVGGETEQTPPPRK</sequence>
<evidence type="ECO:0000256" key="1">
    <source>
        <dbReference type="SAM" id="MobiDB-lite"/>
    </source>
</evidence>
<feature type="signal peptide" evidence="2">
    <location>
        <begin position="1"/>
        <end position="18"/>
    </location>
</feature>
<keyword evidence="6" id="KW-1185">Reference proteome</keyword>
<evidence type="ECO:0000313" key="6">
    <source>
        <dbReference type="Proteomes" id="UP000279541"/>
    </source>
</evidence>
<dbReference type="RefSeq" id="WP_123867396.1">
    <property type="nucleotide sequence ID" value="NZ_CP033926.1"/>
</dbReference>
<organism evidence="4 5">
    <name type="scientific">Chryseobacterium joostei</name>
    <dbReference type="NCBI Taxonomy" id="112234"/>
    <lineage>
        <taxon>Bacteria</taxon>
        <taxon>Pseudomonadati</taxon>
        <taxon>Bacteroidota</taxon>
        <taxon>Flavobacteriia</taxon>
        <taxon>Flavobacteriales</taxon>
        <taxon>Weeksellaceae</taxon>
        <taxon>Chryseobacterium group</taxon>
        <taxon>Chryseobacterium</taxon>
    </lineage>
</organism>
<feature type="compositionally biased region" description="Polar residues" evidence="1">
    <location>
        <begin position="26"/>
        <end position="38"/>
    </location>
</feature>
<feature type="chain" id="PRO_5043825746" evidence="2">
    <location>
        <begin position="19"/>
        <end position="59"/>
    </location>
</feature>
<dbReference type="OrthoDB" id="1275273at2"/>
<evidence type="ECO:0000256" key="2">
    <source>
        <dbReference type="SAM" id="SignalP"/>
    </source>
</evidence>
<reference evidence="4 5" key="1">
    <citation type="submission" date="2017-01" db="EMBL/GenBank/DDBJ databases">
        <authorList>
            <person name="Mah S.A."/>
            <person name="Swanson W.J."/>
            <person name="Moy G.W."/>
            <person name="Vacquier V.D."/>
        </authorList>
    </citation>
    <scope>NUCLEOTIDE SEQUENCE [LARGE SCALE GENOMIC DNA]</scope>
    <source>
        <strain evidence="4 5">DSM 16927</strain>
    </source>
</reference>
<evidence type="ECO:0000313" key="4">
    <source>
        <dbReference type="EMBL" id="SIS32715.1"/>
    </source>
</evidence>
<dbReference type="Proteomes" id="UP000186106">
    <property type="component" value="Unassembled WGS sequence"/>
</dbReference>
<proteinExistence type="predicted"/>
<dbReference type="EMBL" id="FTNZ01000003">
    <property type="protein sequence ID" value="SIS32715.1"/>
    <property type="molecule type" value="Genomic_DNA"/>
</dbReference>
<feature type="region of interest" description="Disordered" evidence="1">
    <location>
        <begin position="16"/>
        <end position="59"/>
    </location>
</feature>
<accession>A0A1N7I6L9</accession>
<keyword evidence="2" id="KW-0732">Signal</keyword>
<reference evidence="3 6" key="2">
    <citation type="submission" date="2018-11" db="EMBL/GenBank/DDBJ databases">
        <title>Proposal to divide the Flavobacteriaceae and reorganize its genera based on Amino Acid Identity values calculated from whole genome sequences.</title>
        <authorList>
            <person name="Nicholson A.C."/>
            <person name="Gulvik C.A."/>
            <person name="Whitney A.M."/>
            <person name="Humrighouse B.W."/>
            <person name="Bell M."/>
            <person name="Holmes B."/>
            <person name="Steigerwalt A.G."/>
            <person name="Villarma A."/>
            <person name="Sheth M."/>
            <person name="Batra D."/>
            <person name="Pryor J."/>
            <person name="Bernardet J.-F."/>
            <person name="Hugo C."/>
            <person name="Kampfer P."/>
            <person name="Newman J."/>
            <person name="McQuiston J.R."/>
        </authorList>
    </citation>
    <scope>NUCLEOTIDE SEQUENCE [LARGE SCALE GENOMIC DNA]</scope>
    <source>
        <strain evidence="3 6">DSM 16927</strain>
    </source>
</reference>
<protein>
    <submittedName>
        <fullName evidence="4">Uncharacterized protein</fullName>
    </submittedName>
</protein>